<dbReference type="Proteomes" id="UP000704738">
    <property type="component" value="Unassembled WGS sequence"/>
</dbReference>
<dbReference type="SUPFAM" id="SSF50022">
    <property type="entry name" value="ISP domain"/>
    <property type="match status" value="1"/>
</dbReference>
<dbReference type="InterPro" id="IPR036922">
    <property type="entry name" value="Rieske_2Fe-2S_sf"/>
</dbReference>
<organism evidence="7 8">
    <name type="scientific">Pseudomonas hunanensis</name>
    <dbReference type="NCBI Taxonomy" id="1247546"/>
    <lineage>
        <taxon>Bacteria</taxon>
        <taxon>Pseudomonadati</taxon>
        <taxon>Pseudomonadota</taxon>
        <taxon>Gammaproteobacteria</taxon>
        <taxon>Pseudomonadales</taxon>
        <taxon>Pseudomonadaceae</taxon>
        <taxon>Pseudomonas</taxon>
    </lineage>
</organism>
<keyword evidence="2" id="KW-0479">Metal-binding</keyword>
<accession>A0ABD6N1R8</accession>
<dbReference type="Gene3D" id="3.90.380.10">
    <property type="entry name" value="Naphthalene 1,2-dioxygenase Alpha Subunit, Chain A, domain 1"/>
    <property type="match status" value="1"/>
</dbReference>
<evidence type="ECO:0000256" key="3">
    <source>
        <dbReference type="ARBA" id="ARBA00023002"/>
    </source>
</evidence>
<dbReference type="InterPro" id="IPR050584">
    <property type="entry name" value="Cholesterol_7-desaturase"/>
</dbReference>
<dbReference type="PANTHER" id="PTHR21266:SF60">
    <property type="entry name" value="3-KETOSTEROID-9-ALPHA-MONOOXYGENASE, OXYGENASE COMPONENT"/>
    <property type="match status" value="1"/>
</dbReference>
<keyword evidence="1" id="KW-0001">2Fe-2S</keyword>
<feature type="domain" description="Rieske" evidence="6">
    <location>
        <begin position="31"/>
        <end position="132"/>
    </location>
</feature>
<sequence length="369" mass="41774">MSLPTSQLITHARKASEPMANRETPFIYNEWYVAAFDNEVGRHLLARRLLDRRVVMYRTEAGEPIALEDRCAHRSFPLSRSHLEGDTIVCGYHGFRYDQAGNLTEVPSQKNCPRGIGVRRYPLVRQGPLLWIWLGEEALADATRIPHQPWIEDPAWACTSGYFHHPGNYVSLHENLMDLTHLSFLHANTIGTPDYASAPYKLDLKEGHYTLIREVVPTTLSPVWGKTTGLDACDSAARIATSEFLSPGLHRVSVTFYDSAQPIEQRQQFHIRTAHILTPETANSLHYFIVHGRDFAQQDEALGGFMHEQLFAAFNEDVEGLGALEDALDDRDEHHYEISVASDAPAVATRIYLKKRASAERQQYERQIG</sequence>
<evidence type="ECO:0000313" key="8">
    <source>
        <dbReference type="Proteomes" id="UP000704738"/>
    </source>
</evidence>
<dbReference type="AlphaFoldDB" id="A0ABD6N1R8"/>
<evidence type="ECO:0000256" key="4">
    <source>
        <dbReference type="ARBA" id="ARBA00023004"/>
    </source>
</evidence>
<dbReference type="InterPro" id="IPR017941">
    <property type="entry name" value="Rieske_2Fe-2S"/>
</dbReference>
<dbReference type="RefSeq" id="WP_179053148.1">
    <property type="nucleotide sequence ID" value="NZ_QJRE01000113.1"/>
</dbReference>
<protein>
    <submittedName>
        <fullName evidence="7">Rieske (2Fe-2S) protein</fullName>
    </submittedName>
</protein>
<evidence type="ECO:0000256" key="1">
    <source>
        <dbReference type="ARBA" id="ARBA00022714"/>
    </source>
</evidence>
<dbReference type="PANTHER" id="PTHR21266">
    <property type="entry name" value="IRON-SULFUR DOMAIN CONTAINING PROTEIN"/>
    <property type="match status" value="1"/>
</dbReference>
<proteinExistence type="predicted"/>
<dbReference type="InterPro" id="IPR044043">
    <property type="entry name" value="VanA_C_cat"/>
</dbReference>
<keyword evidence="4" id="KW-0408">Iron</keyword>
<keyword evidence="5" id="KW-0411">Iron-sulfur</keyword>
<name>A0ABD6N1R8_9PSED</name>
<dbReference type="Gene3D" id="2.102.10.10">
    <property type="entry name" value="Rieske [2Fe-2S] iron-sulphur domain"/>
    <property type="match status" value="1"/>
</dbReference>
<evidence type="ECO:0000256" key="5">
    <source>
        <dbReference type="ARBA" id="ARBA00023014"/>
    </source>
</evidence>
<gene>
    <name evidence="7" type="ORF">DM819_16850</name>
</gene>
<evidence type="ECO:0000259" key="6">
    <source>
        <dbReference type="PROSITE" id="PS51296"/>
    </source>
</evidence>
<comment type="caution">
    <text evidence="7">The sequence shown here is derived from an EMBL/GenBank/DDBJ whole genome shotgun (WGS) entry which is preliminary data.</text>
</comment>
<dbReference type="Pfam" id="PF00355">
    <property type="entry name" value="Rieske"/>
    <property type="match status" value="1"/>
</dbReference>
<dbReference type="GO" id="GO:0016491">
    <property type="term" value="F:oxidoreductase activity"/>
    <property type="evidence" value="ECO:0007669"/>
    <property type="project" value="UniProtKB-KW"/>
</dbReference>
<reference evidence="7 8" key="1">
    <citation type="submission" date="2018-06" db="EMBL/GenBank/DDBJ databases">
        <title>Bacteria isolated from soil of Wuhan.</title>
        <authorList>
            <person name="Xiang W."/>
            <person name="Huang C."/>
        </authorList>
    </citation>
    <scope>NUCLEOTIDE SEQUENCE [LARGE SCALE GENOMIC DNA]</scope>
    <source>
        <strain evidence="8">xwS4</strain>
    </source>
</reference>
<dbReference type="SUPFAM" id="SSF55961">
    <property type="entry name" value="Bet v1-like"/>
    <property type="match status" value="1"/>
</dbReference>
<dbReference type="GO" id="GO:0051537">
    <property type="term" value="F:2 iron, 2 sulfur cluster binding"/>
    <property type="evidence" value="ECO:0007669"/>
    <property type="project" value="UniProtKB-KW"/>
</dbReference>
<dbReference type="PROSITE" id="PS51296">
    <property type="entry name" value="RIESKE"/>
    <property type="match status" value="1"/>
</dbReference>
<evidence type="ECO:0000313" key="7">
    <source>
        <dbReference type="EMBL" id="NWL47474.1"/>
    </source>
</evidence>
<keyword evidence="3" id="KW-0560">Oxidoreductase</keyword>
<dbReference type="GO" id="GO:0046872">
    <property type="term" value="F:metal ion binding"/>
    <property type="evidence" value="ECO:0007669"/>
    <property type="project" value="UniProtKB-KW"/>
</dbReference>
<dbReference type="Pfam" id="PF19112">
    <property type="entry name" value="VanA_C"/>
    <property type="match status" value="1"/>
</dbReference>
<dbReference type="EMBL" id="QJRE01000113">
    <property type="protein sequence ID" value="NWL47474.1"/>
    <property type="molecule type" value="Genomic_DNA"/>
</dbReference>
<evidence type="ECO:0000256" key="2">
    <source>
        <dbReference type="ARBA" id="ARBA00022723"/>
    </source>
</evidence>